<evidence type="ECO:0000259" key="1">
    <source>
        <dbReference type="Pfam" id="PF03625"/>
    </source>
</evidence>
<protein>
    <recommendedName>
        <fullName evidence="1">DUF302 domain-containing protein</fullName>
    </recommendedName>
</protein>
<name>A0A1B4V432_9GAMM</name>
<evidence type="ECO:0000313" key="3">
    <source>
        <dbReference type="Proteomes" id="UP000218899"/>
    </source>
</evidence>
<dbReference type="Pfam" id="PF03625">
    <property type="entry name" value="DUF302"/>
    <property type="match status" value="1"/>
</dbReference>
<dbReference type="CDD" id="cd14797">
    <property type="entry name" value="DUF302"/>
    <property type="match status" value="1"/>
</dbReference>
<proteinExistence type="predicted"/>
<dbReference type="KEGG" id="sva:SVA_1746"/>
<gene>
    <name evidence="2" type="ORF">SVA_1746</name>
</gene>
<dbReference type="RefSeq" id="WP_096460829.1">
    <property type="nucleotide sequence ID" value="NZ_AP014936.1"/>
</dbReference>
<reference evidence="2 3" key="1">
    <citation type="submission" date="2015-08" db="EMBL/GenBank/DDBJ databases">
        <title>Complete genome sequence of Sulfurifustis variabilis.</title>
        <authorList>
            <person name="Miura A."/>
            <person name="Kojima H."/>
            <person name="Fukui M."/>
        </authorList>
    </citation>
    <scope>NUCLEOTIDE SEQUENCE [LARGE SCALE GENOMIC DNA]</scope>
    <source>
        <strain evidence="3">skN76</strain>
    </source>
</reference>
<evidence type="ECO:0000313" key="2">
    <source>
        <dbReference type="EMBL" id="BAU48300.1"/>
    </source>
</evidence>
<dbReference type="InterPro" id="IPR005180">
    <property type="entry name" value="DUF302"/>
</dbReference>
<sequence>MIFFRNVLASIGAAALALLLVGGARLADVEERMKDFDPKARVVYEEMADILIETGSAAQATVWKIAVDEGLTPEDVEEAMKSAAIERNILDVGELPLYKQVEASSGEPYRFVKIYMFCNALTAKRMIDYDAAFSAYLPCRVTLLEEPDGKLWLYTLNMDMMIHGGKPLPPDLYEEAVGVRDTILAIMQRGAKGAF</sequence>
<dbReference type="Gene3D" id="3.30.310.70">
    <property type="entry name" value="TT1751-like domain"/>
    <property type="match status" value="1"/>
</dbReference>
<keyword evidence="3" id="KW-1185">Reference proteome</keyword>
<organism evidence="2 3">
    <name type="scientific">Sulfurifustis variabilis</name>
    <dbReference type="NCBI Taxonomy" id="1675686"/>
    <lineage>
        <taxon>Bacteria</taxon>
        <taxon>Pseudomonadati</taxon>
        <taxon>Pseudomonadota</taxon>
        <taxon>Gammaproteobacteria</taxon>
        <taxon>Acidiferrobacterales</taxon>
        <taxon>Acidiferrobacteraceae</taxon>
        <taxon>Sulfurifustis</taxon>
    </lineage>
</organism>
<dbReference type="InterPro" id="IPR035923">
    <property type="entry name" value="TT1751-like_sf"/>
</dbReference>
<dbReference type="AlphaFoldDB" id="A0A1B4V432"/>
<feature type="domain" description="DUF302" evidence="1">
    <location>
        <begin position="100"/>
        <end position="157"/>
    </location>
</feature>
<accession>A0A1B4V432</accession>
<dbReference type="OrthoDB" id="9783833at2"/>
<dbReference type="Proteomes" id="UP000218899">
    <property type="component" value="Chromosome"/>
</dbReference>
<dbReference type="SUPFAM" id="SSF103247">
    <property type="entry name" value="TT1751-like"/>
    <property type="match status" value="1"/>
</dbReference>
<dbReference type="EMBL" id="AP014936">
    <property type="protein sequence ID" value="BAU48300.1"/>
    <property type="molecule type" value="Genomic_DNA"/>
</dbReference>